<feature type="transmembrane region" description="Helical" evidence="6">
    <location>
        <begin position="6"/>
        <end position="26"/>
    </location>
</feature>
<comment type="subcellular location">
    <subcellularLocation>
        <location evidence="1">Cell membrane</location>
        <topology evidence="1">Multi-pass membrane protein</topology>
    </subcellularLocation>
</comment>
<feature type="transmembrane region" description="Helical" evidence="6">
    <location>
        <begin position="372"/>
        <end position="390"/>
    </location>
</feature>
<accession>A0ABV5I561</accession>
<dbReference type="CDD" id="cd06582">
    <property type="entry name" value="TM_PBP1_LivH_like"/>
    <property type="match status" value="1"/>
</dbReference>
<name>A0ABV5I561_9ACTN</name>
<feature type="transmembrane region" description="Helical" evidence="6">
    <location>
        <begin position="343"/>
        <end position="365"/>
    </location>
</feature>
<dbReference type="InterPro" id="IPR043428">
    <property type="entry name" value="LivM-like"/>
</dbReference>
<dbReference type="InterPro" id="IPR001851">
    <property type="entry name" value="ABC_transp_permease"/>
</dbReference>
<reference evidence="7 8" key="1">
    <citation type="submission" date="2024-09" db="EMBL/GenBank/DDBJ databases">
        <authorList>
            <person name="Sun Q."/>
            <person name="Mori K."/>
        </authorList>
    </citation>
    <scope>NUCLEOTIDE SEQUENCE [LARGE SCALE GENOMIC DNA]</scope>
    <source>
        <strain evidence="7 8">CCM 3426</strain>
    </source>
</reference>
<dbReference type="PANTHER" id="PTHR30482">
    <property type="entry name" value="HIGH-AFFINITY BRANCHED-CHAIN AMINO ACID TRANSPORT SYSTEM PERMEASE"/>
    <property type="match status" value="1"/>
</dbReference>
<feature type="transmembrane region" description="Helical" evidence="6">
    <location>
        <begin position="213"/>
        <end position="230"/>
    </location>
</feature>
<feature type="transmembrane region" description="Helical" evidence="6">
    <location>
        <begin position="477"/>
        <end position="495"/>
    </location>
</feature>
<sequence length="633" mass="64051">MLPFVISGLALGAVYALSGVGIVVLYRATGVLNLAYGAIGAIGALLSWQLLQDGWPVAPALIAAPLLSALLSGLYGGLISPLVAGRDPLVKAVCTLGFALVLLGLCYWTWSDDPRTLTLPTDTAGFDVGDSGVRVTLTQALALVLAVALTAGTAALLRWTGFGTAMRALADDREISALLGVRIRRVETVTWVAGGAVAGLTGLVLGSLTRLEAGTLTFLVIASLAAGVVGRFRSLPVTLAAGLAIGLAEAVGGAWEQTAPYRSVAPFAVAVAAILWLQRKGARARRGGTVEVRSAGTASTEPAERVRPLPPGDPRSVLRVVLGLVAGAGALAVLVPLAVDGYWVRVLTSAVIFVIPAAGIALLYARLGLVSLGQVALLGVGGWVALRLAFATGWPFPLVVLAAGAVTCLVGIVYGLPALRLSGVDLALVTLMAGGAFQVAFSATGFPDGGSGFLGRVAGSGMQQAMPRPSMAASDTGFFRLAVVCAVLALILVVLHQRGRPGRAWAAIRSGEAGALAVGVALTRYKVWAFALAAFVTGTAGALLAANTGRLDPISFRASDSVLLFAVVLVGGAYGLTGVVLSGVVGQVVPAALDAAGVNGNLMLVVFGAGTVHALVTAPRGIGGRLEDLRRPA</sequence>
<feature type="transmembrane region" description="Helical" evidence="6">
    <location>
        <begin position="261"/>
        <end position="277"/>
    </location>
</feature>
<evidence type="ECO:0000256" key="3">
    <source>
        <dbReference type="ARBA" id="ARBA00022692"/>
    </source>
</evidence>
<evidence type="ECO:0000256" key="6">
    <source>
        <dbReference type="SAM" id="Phobius"/>
    </source>
</evidence>
<keyword evidence="8" id="KW-1185">Reference proteome</keyword>
<gene>
    <name evidence="7" type="ORF">ACFFV7_00605</name>
</gene>
<feature type="transmembrane region" description="Helical" evidence="6">
    <location>
        <begin position="57"/>
        <end position="77"/>
    </location>
</feature>
<feature type="transmembrane region" description="Helical" evidence="6">
    <location>
        <begin position="426"/>
        <end position="446"/>
    </location>
</feature>
<feature type="transmembrane region" description="Helical" evidence="6">
    <location>
        <begin position="561"/>
        <end position="582"/>
    </location>
</feature>
<organism evidence="7 8">
    <name type="scientific">Nonomuraea spiralis</name>
    <dbReference type="NCBI Taxonomy" id="46182"/>
    <lineage>
        <taxon>Bacteria</taxon>
        <taxon>Bacillati</taxon>
        <taxon>Actinomycetota</taxon>
        <taxon>Actinomycetes</taxon>
        <taxon>Streptosporangiales</taxon>
        <taxon>Streptosporangiaceae</taxon>
        <taxon>Nonomuraea</taxon>
    </lineage>
</organism>
<keyword evidence="2" id="KW-1003">Cell membrane</keyword>
<dbReference type="PANTHER" id="PTHR30482:SF20">
    <property type="entry name" value="HIGH-AFFINITY BRANCHED-CHAIN AMINO ACID TRANSPORT SYSTEM PERMEASE PROTEIN LIVM"/>
    <property type="match status" value="1"/>
</dbReference>
<dbReference type="RefSeq" id="WP_189645380.1">
    <property type="nucleotide sequence ID" value="NZ_BMRC01000001.1"/>
</dbReference>
<feature type="transmembrane region" description="Helical" evidence="6">
    <location>
        <begin position="237"/>
        <end position="255"/>
    </location>
</feature>
<feature type="transmembrane region" description="Helical" evidence="6">
    <location>
        <begin position="137"/>
        <end position="157"/>
    </location>
</feature>
<feature type="transmembrane region" description="Helical" evidence="6">
    <location>
        <begin position="602"/>
        <end position="622"/>
    </location>
</feature>
<dbReference type="CDD" id="cd06581">
    <property type="entry name" value="TM_PBP1_LivM_like"/>
    <property type="match status" value="1"/>
</dbReference>
<protein>
    <submittedName>
        <fullName evidence="7">ABC transporter permease</fullName>
    </submittedName>
</protein>
<feature type="transmembrane region" description="Helical" evidence="6">
    <location>
        <begin position="188"/>
        <end position="207"/>
    </location>
</feature>
<evidence type="ECO:0000256" key="5">
    <source>
        <dbReference type="ARBA" id="ARBA00023136"/>
    </source>
</evidence>
<dbReference type="Pfam" id="PF02653">
    <property type="entry name" value="BPD_transp_2"/>
    <property type="match status" value="2"/>
</dbReference>
<keyword evidence="5 6" id="KW-0472">Membrane</keyword>
<evidence type="ECO:0000313" key="7">
    <source>
        <dbReference type="EMBL" id="MFB9199674.1"/>
    </source>
</evidence>
<feature type="transmembrane region" description="Helical" evidence="6">
    <location>
        <begin position="528"/>
        <end position="549"/>
    </location>
</feature>
<keyword evidence="3 6" id="KW-0812">Transmembrane</keyword>
<feature type="transmembrane region" description="Helical" evidence="6">
    <location>
        <begin position="33"/>
        <end position="51"/>
    </location>
</feature>
<proteinExistence type="predicted"/>
<feature type="transmembrane region" description="Helical" evidence="6">
    <location>
        <begin position="396"/>
        <end position="419"/>
    </location>
</feature>
<evidence type="ECO:0000313" key="8">
    <source>
        <dbReference type="Proteomes" id="UP001589647"/>
    </source>
</evidence>
<evidence type="ECO:0000256" key="1">
    <source>
        <dbReference type="ARBA" id="ARBA00004651"/>
    </source>
</evidence>
<feature type="transmembrane region" description="Helical" evidence="6">
    <location>
        <begin position="89"/>
        <end position="110"/>
    </location>
</feature>
<feature type="transmembrane region" description="Helical" evidence="6">
    <location>
        <begin position="317"/>
        <end position="337"/>
    </location>
</feature>
<dbReference type="EMBL" id="JBHMEI010000001">
    <property type="protein sequence ID" value="MFB9199674.1"/>
    <property type="molecule type" value="Genomic_DNA"/>
</dbReference>
<dbReference type="Proteomes" id="UP001589647">
    <property type="component" value="Unassembled WGS sequence"/>
</dbReference>
<evidence type="ECO:0000256" key="4">
    <source>
        <dbReference type="ARBA" id="ARBA00022989"/>
    </source>
</evidence>
<keyword evidence="4 6" id="KW-1133">Transmembrane helix</keyword>
<evidence type="ECO:0000256" key="2">
    <source>
        <dbReference type="ARBA" id="ARBA00022475"/>
    </source>
</evidence>
<comment type="caution">
    <text evidence="7">The sequence shown here is derived from an EMBL/GenBank/DDBJ whole genome shotgun (WGS) entry which is preliminary data.</text>
</comment>